<gene>
    <name evidence="8" type="ORF">SAMN05660976_07418</name>
</gene>
<dbReference type="SMART" id="SM00421">
    <property type="entry name" value="HTH_LUXR"/>
    <property type="match status" value="1"/>
</dbReference>
<dbReference type="PRINTS" id="PR00038">
    <property type="entry name" value="HTHLUXR"/>
</dbReference>
<keyword evidence="9" id="KW-1185">Reference proteome</keyword>
<dbReference type="SMART" id="SM00448">
    <property type="entry name" value="REC"/>
    <property type="match status" value="1"/>
</dbReference>
<dbReference type="Pfam" id="PF00072">
    <property type="entry name" value="Response_reg"/>
    <property type="match status" value="1"/>
</dbReference>
<keyword evidence="2" id="KW-0805">Transcription regulation</keyword>
<feature type="domain" description="HTH luxR-type" evidence="6">
    <location>
        <begin position="139"/>
        <end position="204"/>
    </location>
</feature>
<dbReference type="Pfam" id="PF00196">
    <property type="entry name" value="GerE"/>
    <property type="match status" value="1"/>
</dbReference>
<dbReference type="CDD" id="cd06170">
    <property type="entry name" value="LuxR_C_like"/>
    <property type="match status" value="1"/>
</dbReference>
<dbReference type="InterPro" id="IPR058245">
    <property type="entry name" value="NreC/VraR/RcsB-like_REC"/>
</dbReference>
<dbReference type="InterPro" id="IPR016032">
    <property type="entry name" value="Sig_transdc_resp-reg_C-effctor"/>
</dbReference>
<sequence>MSAHPVKLMIVDDHPVVRDGLRGMFDHLADIEVVAEASDGFEALAMARRTRPDVVLMDLRMPGLDGVGAIERLRADHPEIKVIVLTTYDTDADVTRAMAAGVAGYLLKDAPREELHRAVRVAAAGGAVLAPSIASALIRRPATQEPSPRELEVLRLVARGAANKEIARTLLISETTVKTHLKHVFAKLGVETRAAAVVVAMERGLL</sequence>
<dbReference type="GO" id="GO:0003677">
    <property type="term" value="F:DNA binding"/>
    <property type="evidence" value="ECO:0007669"/>
    <property type="project" value="UniProtKB-KW"/>
</dbReference>
<evidence type="ECO:0000256" key="2">
    <source>
        <dbReference type="ARBA" id="ARBA00023015"/>
    </source>
</evidence>
<protein>
    <submittedName>
        <fullName evidence="8">Two component transcriptional regulator, LuxR family</fullName>
    </submittedName>
</protein>
<dbReference type="EMBL" id="FOBF01000025">
    <property type="protein sequence ID" value="SEN37235.1"/>
    <property type="molecule type" value="Genomic_DNA"/>
</dbReference>
<dbReference type="PANTHER" id="PTHR43214">
    <property type="entry name" value="TWO-COMPONENT RESPONSE REGULATOR"/>
    <property type="match status" value="1"/>
</dbReference>
<proteinExistence type="predicted"/>
<dbReference type="InterPro" id="IPR039420">
    <property type="entry name" value="WalR-like"/>
</dbReference>
<evidence type="ECO:0000313" key="9">
    <source>
        <dbReference type="Proteomes" id="UP000198953"/>
    </source>
</evidence>
<keyword evidence="1 5" id="KW-0597">Phosphoprotein</keyword>
<organism evidence="8 9">
    <name type="scientific">Nonomuraea pusilla</name>
    <dbReference type="NCBI Taxonomy" id="46177"/>
    <lineage>
        <taxon>Bacteria</taxon>
        <taxon>Bacillati</taxon>
        <taxon>Actinomycetota</taxon>
        <taxon>Actinomycetes</taxon>
        <taxon>Streptosporangiales</taxon>
        <taxon>Streptosporangiaceae</taxon>
        <taxon>Nonomuraea</taxon>
    </lineage>
</organism>
<dbReference type="CDD" id="cd17535">
    <property type="entry name" value="REC_NarL-like"/>
    <property type="match status" value="1"/>
</dbReference>
<keyword evidence="3" id="KW-0238">DNA-binding</keyword>
<dbReference type="SUPFAM" id="SSF46894">
    <property type="entry name" value="C-terminal effector domain of the bipartite response regulators"/>
    <property type="match status" value="1"/>
</dbReference>
<dbReference type="PROSITE" id="PS00622">
    <property type="entry name" value="HTH_LUXR_1"/>
    <property type="match status" value="1"/>
</dbReference>
<dbReference type="PANTHER" id="PTHR43214:SF24">
    <property type="entry name" value="TRANSCRIPTIONAL REGULATORY PROTEIN NARL-RELATED"/>
    <property type="match status" value="1"/>
</dbReference>
<dbReference type="GO" id="GO:0000160">
    <property type="term" value="P:phosphorelay signal transduction system"/>
    <property type="evidence" value="ECO:0007669"/>
    <property type="project" value="InterPro"/>
</dbReference>
<feature type="modified residue" description="4-aspartylphosphate" evidence="5">
    <location>
        <position position="58"/>
    </location>
</feature>
<dbReference type="PROSITE" id="PS50110">
    <property type="entry name" value="RESPONSE_REGULATORY"/>
    <property type="match status" value="1"/>
</dbReference>
<dbReference type="STRING" id="46177.SAMN05660976_07418"/>
<reference evidence="8 9" key="1">
    <citation type="submission" date="2016-10" db="EMBL/GenBank/DDBJ databases">
        <authorList>
            <person name="de Groot N.N."/>
        </authorList>
    </citation>
    <scope>NUCLEOTIDE SEQUENCE [LARGE SCALE GENOMIC DNA]</scope>
    <source>
        <strain evidence="8 9">DSM 43357</strain>
    </source>
</reference>
<evidence type="ECO:0000256" key="4">
    <source>
        <dbReference type="ARBA" id="ARBA00023163"/>
    </source>
</evidence>
<keyword evidence="4" id="KW-0804">Transcription</keyword>
<evidence type="ECO:0000256" key="3">
    <source>
        <dbReference type="ARBA" id="ARBA00023125"/>
    </source>
</evidence>
<dbReference type="InterPro" id="IPR011006">
    <property type="entry name" value="CheY-like_superfamily"/>
</dbReference>
<evidence type="ECO:0000259" key="7">
    <source>
        <dbReference type="PROSITE" id="PS50110"/>
    </source>
</evidence>
<feature type="domain" description="Response regulatory" evidence="7">
    <location>
        <begin position="7"/>
        <end position="123"/>
    </location>
</feature>
<evidence type="ECO:0000259" key="6">
    <source>
        <dbReference type="PROSITE" id="PS50043"/>
    </source>
</evidence>
<evidence type="ECO:0000313" key="8">
    <source>
        <dbReference type="EMBL" id="SEN37235.1"/>
    </source>
</evidence>
<dbReference type="Gene3D" id="3.40.50.2300">
    <property type="match status" value="1"/>
</dbReference>
<dbReference type="Proteomes" id="UP000198953">
    <property type="component" value="Unassembled WGS sequence"/>
</dbReference>
<name>A0A1H8G0C5_9ACTN</name>
<dbReference type="InterPro" id="IPR001789">
    <property type="entry name" value="Sig_transdc_resp-reg_receiver"/>
</dbReference>
<dbReference type="AlphaFoldDB" id="A0A1H8G0C5"/>
<dbReference type="GO" id="GO:0006355">
    <property type="term" value="P:regulation of DNA-templated transcription"/>
    <property type="evidence" value="ECO:0007669"/>
    <property type="project" value="InterPro"/>
</dbReference>
<evidence type="ECO:0000256" key="5">
    <source>
        <dbReference type="PROSITE-ProRule" id="PRU00169"/>
    </source>
</evidence>
<dbReference type="PROSITE" id="PS50043">
    <property type="entry name" value="HTH_LUXR_2"/>
    <property type="match status" value="1"/>
</dbReference>
<accession>A0A1H8G0C5</accession>
<evidence type="ECO:0000256" key="1">
    <source>
        <dbReference type="ARBA" id="ARBA00022553"/>
    </source>
</evidence>
<dbReference type="SUPFAM" id="SSF52172">
    <property type="entry name" value="CheY-like"/>
    <property type="match status" value="1"/>
</dbReference>
<dbReference type="InterPro" id="IPR000792">
    <property type="entry name" value="Tscrpt_reg_LuxR_C"/>
</dbReference>